<keyword evidence="1" id="KW-1133">Transmembrane helix</keyword>
<keyword evidence="1" id="KW-0472">Membrane</keyword>
<dbReference type="InterPro" id="IPR000620">
    <property type="entry name" value="EamA_dom"/>
</dbReference>
<feature type="domain" description="EamA" evidence="2">
    <location>
        <begin position="5"/>
        <end position="117"/>
    </location>
</feature>
<feature type="transmembrane region" description="Helical" evidence="1">
    <location>
        <begin position="133"/>
        <end position="155"/>
    </location>
</feature>
<dbReference type="Proteomes" id="UP000637980">
    <property type="component" value="Unassembled WGS sequence"/>
</dbReference>
<feature type="domain" description="EamA" evidence="2">
    <location>
        <begin position="137"/>
        <end position="275"/>
    </location>
</feature>
<keyword evidence="4" id="KW-1185">Reference proteome</keyword>
<dbReference type="EMBL" id="BMXE01000005">
    <property type="protein sequence ID" value="GHB37778.1"/>
    <property type="molecule type" value="Genomic_DNA"/>
</dbReference>
<feature type="transmembrane region" description="Helical" evidence="1">
    <location>
        <begin position="75"/>
        <end position="94"/>
    </location>
</feature>
<dbReference type="PANTHER" id="PTHR22911">
    <property type="entry name" value="ACYL-MALONYL CONDENSING ENZYME-RELATED"/>
    <property type="match status" value="1"/>
</dbReference>
<evidence type="ECO:0000259" key="2">
    <source>
        <dbReference type="Pfam" id="PF00892"/>
    </source>
</evidence>
<evidence type="ECO:0000256" key="1">
    <source>
        <dbReference type="SAM" id="Phobius"/>
    </source>
</evidence>
<feature type="transmembrane region" description="Helical" evidence="1">
    <location>
        <begin position="100"/>
        <end position="121"/>
    </location>
</feature>
<reference evidence="4" key="1">
    <citation type="journal article" date="2019" name="Int. J. Syst. Evol. Microbiol.">
        <title>The Global Catalogue of Microorganisms (GCM) 10K type strain sequencing project: providing services to taxonomists for standard genome sequencing and annotation.</title>
        <authorList>
            <consortium name="The Broad Institute Genomics Platform"/>
            <consortium name="The Broad Institute Genome Sequencing Center for Infectious Disease"/>
            <person name="Wu L."/>
            <person name="Ma J."/>
        </authorList>
    </citation>
    <scope>NUCLEOTIDE SEQUENCE [LARGE SCALE GENOMIC DNA]</scope>
    <source>
        <strain evidence="4">KCTC 12861</strain>
    </source>
</reference>
<keyword evidence="1" id="KW-0812">Transmembrane</keyword>
<feature type="transmembrane region" description="Helical" evidence="1">
    <location>
        <begin position="20"/>
        <end position="39"/>
    </location>
</feature>
<organism evidence="3 4">
    <name type="scientific">Pseudovibrio japonicus</name>
    <dbReference type="NCBI Taxonomy" id="366534"/>
    <lineage>
        <taxon>Bacteria</taxon>
        <taxon>Pseudomonadati</taxon>
        <taxon>Pseudomonadota</taxon>
        <taxon>Alphaproteobacteria</taxon>
        <taxon>Hyphomicrobiales</taxon>
        <taxon>Stappiaceae</taxon>
        <taxon>Pseudovibrio</taxon>
    </lineage>
</organism>
<evidence type="ECO:0000313" key="3">
    <source>
        <dbReference type="EMBL" id="GHB37778.1"/>
    </source>
</evidence>
<sequence length="276" mass="29335">MLAHRPLQRVGVFEFTRIQLLTSSAILCVICTVLGYWQSVDWSQWPVYVMSIFVSVIVGNLAMMECLRRAGPRQTELLLSLKTPIVAVLAFAFLGETLSFAEVMGIAIALFGICLAILFGSSESEEKSAWESGGLLLAVLLGFVAAGSQGVGFLILKPLLLAGTEPLAASAVRITGAAFVVALVGLMPLSTVRASAQMSWMLLFRVVLPGFIGYGVSVSLLLYAYTYYDAAVASVLGSLSPVFILPLLWWRTGNMPAPLAWGGAALSLGGTAVILL</sequence>
<dbReference type="Pfam" id="PF00892">
    <property type="entry name" value="EamA"/>
    <property type="match status" value="2"/>
</dbReference>
<feature type="transmembrane region" description="Helical" evidence="1">
    <location>
        <begin position="231"/>
        <end position="250"/>
    </location>
</feature>
<gene>
    <name evidence="3" type="ORF">GCM10007094_28880</name>
</gene>
<protein>
    <submittedName>
        <fullName evidence="3">Membrane protein</fullName>
    </submittedName>
</protein>
<dbReference type="SUPFAM" id="SSF103481">
    <property type="entry name" value="Multidrug resistance efflux transporter EmrE"/>
    <property type="match status" value="2"/>
</dbReference>
<feature type="transmembrane region" description="Helical" evidence="1">
    <location>
        <begin position="45"/>
        <end position="63"/>
    </location>
</feature>
<feature type="transmembrane region" description="Helical" evidence="1">
    <location>
        <begin position="202"/>
        <end position="225"/>
    </location>
</feature>
<dbReference type="InterPro" id="IPR037185">
    <property type="entry name" value="EmrE-like"/>
</dbReference>
<feature type="transmembrane region" description="Helical" evidence="1">
    <location>
        <begin position="167"/>
        <end position="190"/>
    </location>
</feature>
<name>A0ABQ3EKA1_9HYPH</name>
<evidence type="ECO:0000313" key="4">
    <source>
        <dbReference type="Proteomes" id="UP000637980"/>
    </source>
</evidence>
<accession>A0ABQ3EKA1</accession>
<dbReference type="PANTHER" id="PTHR22911:SF137">
    <property type="entry name" value="SOLUTE CARRIER FAMILY 35 MEMBER G2-RELATED"/>
    <property type="match status" value="1"/>
</dbReference>
<proteinExistence type="predicted"/>
<comment type="caution">
    <text evidence="3">The sequence shown here is derived from an EMBL/GenBank/DDBJ whole genome shotgun (WGS) entry which is preliminary data.</text>
</comment>
<feature type="transmembrane region" description="Helical" evidence="1">
    <location>
        <begin position="257"/>
        <end position="275"/>
    </location>
</feature>